<dbReference type="Pfam" id="PF13540">
    <property type="entry name" value="RCC1_2"/>
    <property type="match status" value="3"/>
</dbReference>
<dbReference type="OMA" id="YLHTCSL"/>
<evidence type="ECO:0000256" key="2">
    <source>
        <dbReference type="SAM" id="MobiDB-lite"/>
    </source>
</evidence>
<dbReference type="PANTHER" id="PTHR45982">
    <property type="entry name" value="REGULATOR OF CHROMOSOME CONDENSATION"/>
    <property type="match status" value="1"/>
</dbReference>
<dbReference type="GO" id="GO:0005085">
    <property type="term" value="F:guanyl-nucleotide exchange factor activity"/>
    <property type="evidence" value="ECO:0007669"/>
    <property type="project" value="TreeGrafter"/>
</dbReference>
<dbReference type="EMBL" id="JAGTXO010000001">
    <property type="protein sequence ID" value="KAG8470793.1"/>
    <property type="molecule type" value="Genomic_DNA"/>
</dbReference>
<comment type="caution">
    <text evidence="4">The sequence shown here is derived from an EMBL/GenBank/DDBJ whole genome shotgun (WGS) entry which is preliminary data.</text>
</comment>
<feature type="repeat" description="RCC1" evidence="1">
    <location>
        <begin position="736"/>
        <end position="793"/>
    </location>
</feature>
<feature type="compositionally biased region" description="Low complexity" evidence="2">
    <location>
        <begin position="593"/>
        <end position="602"/>
    </location>
</feature>
<feature type="repeat" description="RCC1" evidence="1">
    <location>
        <begin position="267"/>
        <end position="321"/>
    </location>
</feature>
<feature type="compositionally biased region" description="Basic and acidic residues" evidence="2">
    <location>
        <begin position="1031"/>
        <end position="1052"/>
    </location>
</feature>
<feature type="repeat" description="RCC1" evidence="1">
    <location>
        <begin position="849"/>
        <end position="916"/>
    </location>
</feature>
<feature type="signal peptide" evidence="3">
    <location>
        <begin position="1"/>
        <end position="19"/>
    </location>
</feature>
<feature type="region of interest" description="Disordered" evidence="2">
    <location>
        <begin position="582"/>
        <end position="642"/>
    </location>
</feature>
<dbReference type="InterPro" id="IPR051553">
    <property type="entry name" value="Ran_GTPase-activating"/>
</dbReference>
<feature type="compositionally biased region" description="Basic and acidic residues" evidence="2">
    <location>
        <begin position="1062"/>
        <end position="1079"/>
    </location>
</feature>
<evidence type="ECO:0000256" key="3">
    <source>
        <dbReference type="SAM" id="SignalP"/>
    </source>
</evidence>
<feature type="chain" id="PRO_5035296251" evidence="3">
    <location>
        <begin position="20"/>
        <end position="1102"/>
    </location>
</feature>
<gene>
    <name evidence="4" type="ORF">KFE25_009214</name>
</gene>
<proteinExistence type="predicted"/>
<keyword evidence="3" id="KW-0732">Signal</keyword>
<dbReference type="Pfam" id="PF00415">
    <property type="entry name" value="RCC1"/>
    <property type="match status" value="2"/>
</dbReference>
<feature type="repeat" description="RCC1" evidence="1">
    <location>
        <begin position="514"/>
        <end position="562"/>
    </location>
</feature>
<dbReference type="OrthoDB" id="61110at2759"/>
<dbReference type="InterPro" id="IPR009091">
    <property type="entry name" value="RCC1/BLIP-II"/>
</dbReference>
<protein>
    <submittedName>
        <fullName evidence="4">Uncharacterized protein</fullName>
    </submittedName>
</protein>
<feature type="compositionally biased region" description="Basic and acidic residues" evidence="2">
    <location>
        <begin position="414"/>
        <end position="428"/>
    </location>
</feature>
<dbReference type="GO" id="GO:0005737">
    <property type="term" value="C:cytoplasm"/>
    <property type="evidence" value="ECO:0007669"/>
    <property type="project" value="TreeGrafter"/>
</dbReference>
<feature type="repeat" description="RCC1" evidence="1">
    <location>
        <begin position="215"/>
        <end position="266"/>
    </location>
</feature>
<evidence type="ECO:0000313" key="4">
    <source>
        <dbReference type="EMBL" id="KAG8470793.1"/>
    </source>
</evidence>
<reference evidence="4" key="1">
    <citation type="submission" date="2021-05" db="EMBL/GenBank/DDBJ databases">
        <title>The genome of the haptophyte Pavlova lutheri (Diacronema luteri, Pavlovales) - a model for lipid biosynthesis in eukaryotic algae.</title>
        <authorList>
            <person name="Hulatt C.J."/>
            <person name="Posewitz M.C."/>
        </authorList>
    </citation>
    <scope>NUCLEOTIDE SEQUENCE</scope>
    <source>
        <strain evidence="4">NIVA-4/92</strain>
    </source>
</reference>
<dbReference type="PANTHER" id="PTHR45982:SF1">
    <property type="entry name" value="REGULATOR OF CHROMOSOME CONDENSATION"/>
    <property type="match status" value="1"/>
</dbReference>
<evidence type="ECO:0000313" key="5">
    <source>
        <dbReference type="Proteomes" id="UP000751190"/>
    </source>
</evidence>
<dbReference type="Gene3D" id="2.130.10.30">
    <property type="entry name" value="Regulator of chromosome condensation 1/beta-lactamase-inhibitor protein II"/>
    <property type="match status" value="4"/>
</dbReference>
<accession>A0A8J5XMC2</accession>
<feature type="repeat" description="RCC1" evidence="1">
    <location>
        <begin position="322"/>
        <end position="387"/>
    </location>
</feature>
<dbReference type="SUPFAM" id="SSF50985">
    <property type="entry name" value="RCC1/BLIP-II"/>
    <property type="match status" value="3"/>
</dbReference>
<name>A0A8J5XMC2_DIALT</name>
<feature type="repeat" description="RCC1" evidence="1">
    <location>
        <begin position="74"/>
        <end position="137"/>
    </location>
</feature>
<dbReference type="PROSITE" id="PS50012">
    <property type="entry name" value="RCC1_3"/>
    <property type="match status" value="8"/>
</dbReference>
<feature type="compositionally biased region" description="Basic and acidic residues" evidence="2">
    <location>
        <begin position="155"/>
        <end position="164"/>
    </location>
</feature>
<dbReference type="InterPro" id="IPR000408">
    <property type="entry name" value="Reg_chr_condens"/>
</dbReference>
<evidence type="ECO:0000256" key="1">
    <source>
        <dbReference type="PROSITE-ProRule" id="PRU00235"/>
    </source>
</evidence>
<feature type="region of interest" description="Disordered" evidence="2">
    <location>
        <begin position="936"/>
        <end position="1102"/>
    </location>
</feature>
<feature type="compositionally biased region" description="Low complexity" evidence="2">
    <location>
        <begin position="1082"/>
        <end position="1093"/>
    </location>
</feature>
<dbReference type="Proteomes" id="UP000751190">
    <property type="component" value="Unassembled WGS sequence"/>
</dbReference>
<organism evidence="4 5">
    <name type="scientific">Diacronema lutheri</name>
    <name type="common">Unicellular marine alga</name>
    <name type="synonym">Monochrysis lutheri</name>
    <dbReference type="NCBI Taxonomy" id="2081491"/>
    <lineage>
        <taxon>Eukaryota</taxon>
        <taxon>Haptista</taxon>
        <taxon>Haptophyta</taxon>
        <taxon>Pavlovophyceae</taxon>
        <taxon>Pavlovales</taxon>
        <taxon>Pavlovaceae</taxon>
        <taxon>Diacronema</taxon>
    </lineage>
</organism>
<feature type="compositionally biased region" description="Low complexity" evidence="2">
    <location>
        <begin position="393"/>
        <end position="413"/>
    </location>
</feature>
<feature type="repeat" description="RCC1" evidence="1">
    <location>
        <begin position="794"/>
        <end position="848"/>
    </location>
</feature>
<feature type="region of interest" description="Disordered" evidence="2">
    <location>
        <begin position="383"/>
        <end position="433"/>
    </location>
</feature>
<keyword evidence="5" id="KW-1185">Reference proteome</keyword>
<dbReference type="AlphaFoldDB" id="A0A8J5XMC2"/>
<feature type="region of interest" description="Disordered" evidence="2">
    <location>
        <begin position="150"/>
        <end position="173"/>
    </location>
</feature>
<dbReference type="PRINTS" id="PR00633">
    <property type="entry name" value="RCCNDNSATION"/>
</dbReference>
<sequence>MRRSLLLTALLLRAGTVDSGAHVDGVALAPGDDPLGWSHRPPLVQLLELPIPPDDVVVRACAGDAHLVLLTRHGRVLTAGSNRYGQLGRSPDGSLPAEPALGSGTHALVAREIEPTVRVPLAEFACGPISTALIAEERVLTFGDNSNGQLGRATDASHMDRTPRPIDVGTRPARAADSAWQTLGVKVGVGAPLLSPRFALVSMSEFLGAAVTIDGELYLWGSEDGGGGGGVRAEWSPRQVRVPLHADETIVQLAVGSAHVLVRTSRGRILSAGENDVGQLGRHAHEHEPLDAFAPLHLPFRAHAYVDVSSTELHAAALTADGSVCTWGDDDALQLGRALGERESTDGWAERPGWVDMRPTLGHTADGAERIVSVSAGRYHTLPDHAAPFEPNSAAPNSVDAAAADSADAGARGVARDAEGDAARRASRDGAPVESRVEPRVVRVFAAASITLALLYDGRLLALGDVAHMLKEAEQVGSAAEPHVVGMPSFVHETELVTHVAAGEAHSVLLTSHGQLLAWGSNAHAQLGQVRSVTRSVAPAPVGDAVVRLGVGEQLVLLLGSDTRSAAISDWGRVFAWGGQTAQAGGGSHAGARRPPAAEAPKGGSGARGGEGEEGGDGGEDGSSGGRDAEGAQRAAPPPCAGAGLAEGAGALSVRGLAEGEGIMRGALSAQGLHLVTSEGRLVWFAPRAASERAPDGAADAAAAGLVQAPLGLDAAVRVLDVACSDAHCAAMLSDGQLHLWGANTRGQLGPAVPIWPARVLGADAGTRLALPGGARAVSACAGAELTVALSADGHVFSWGANDELQLGRRAHRAFDSSPARVALPLVDGDSALQISCGAQHVLLTTANGHGLSWGSNEHEQLGRGAAAEESLGELDDDAAATALSLPGAVELELYEDEHLWQMHAGRSHSLALSSSGSLIAFGNCRAGQCGLATGEPAAPPHASSGSARADEPEPAPAEGGATRPREPARGAMPPRGPPRPMRSPAQGAGAGAGRGMNDGVRGVVTDARAQPPPPAAPPQRARAQVRAGTRRPERHGGDAHEPAPAERRDDAAPAGATEPSSRAERHGTPARVAGEREPSTGVHVGADADGVVQPTRPALEE</sequence>